<dbReference type="InterPro" id="IPR002508">
    <property type="entry name" value="MurNAc-LAA_cat"/>
</dbReference>
<organism evidence="2">
    <name type="scientific">bioreactor metagenome</name>
    <dbReference type="NCBI Taxonomy" id="1076179"/>
    <lineage>
        <taxon>unclassified sequences</taxon>
        <taxon>metagenomes</taxon>
        <taxon>ecological metagenomes</taxon>
    </lineage>
</organism>
<evidence type="ECO:0000313" key="2">
    <source>
        <dbReference type="EMBL" id="MPN22315.1"/>
    </source>
</evidence>
<sequence length="44" mass="4832">MPAAQLNLGYLSNVEDLARIKSSSYRDKLAQAIADGIMNYMNAN</sequence>
<dbReference type="EMBL" id="VSSQ01070534">
    <property type="protein sequence ID" value="MPN22315.1"/>
    <property type="molecule type" value="Genomic_DNA"/>
</dbReference>
<gene>
    <name evidence="2" type="ORF">SDC9_169698</name>
</gene>
<proteinExistence type="predicted"/>
<comment type="caution">
    <text evidence="2">The sequence shown here is derived from an EMBL/GenBank/DDBJ whole genome shotgun (WGS) entry which is preliminary data.</text>
</comment>
<accession>A0A645G6P2</accession>
<evidence type="ECO:0000259" key="1">
    <source>
        <dbReference type="Pfam" id="PF01520"/>
    </source>
</evidence>
<reference evidence="2" key="1">
    <citation type="submission" date="2019-08" db="EMBL/GenBank/DDBJ databases">
        <authorList>
            <person name="Kucharzyk K."/>
            <person name="Murdoch R.W."/>
            <person name="Higgins S."/>
            <person name="Loffler F."/>
        </authorList>
    </citation>
    <scope>NUCLEOTIDE SEQUENCE</scope>
</reference>
<dbReference type="GO" id="GO:0008745">
    <property type="term" value="F:N-acetylmuramoyl-L-alanine amidase activity"/>
    <property type="evidence" value="ECO:0007669"/>
    <property type="project" value="InterPro"/>
</dbReference>
<dbReference type="Gene3D" id="3.40.630.40">
    <property type="entry name" value="Zn-dependent exopeptidases"/>
    <property type="match status" value="1"/>
</dbReference>
<dbReference type="GO" id="GO:0009253">
    <property type="term" value="P:peptidoglycan catabolic process"/>
    <property type="evidence" value="ECO:0007669"/>
    <property type="project" value="InterPro"/>
</dbReference>
<name>A0A645G6P2_9ZZZZ</name>
<dbReference type="Pfam" id="PF01520">
    <property type="entry name" value="Amidase_3"/>
    <property type="match status" value="1"/>
</dbReference>
<dbReference type="SUPFAM" id="SSF53187">
    <property type="entry name" value="Zn-dependent exopeptidases"/>
    <property type="match status" value="1"/>
</dbReference>
<protein>
    <recommendedName>
        <fullName evidence="1">MurNAc-LAA domain-containing protein</fullName>
    </recommendedName>
</protein>
<feature type="domain" description="MurNAc-LAA" evidence="1">
    <location>
        <begin position="1"/>
        <end position="38"/>
    </location>
</feature>
<dbReference type="AlphaFoldDB" id="A0A645G6P2"/>